<feature type="transmembrane region" description="Helical" evidence="1">
    <location>
        <begin position="7"/>
        <end position="26"/>
    </location>
</feature>
<keyword evidence="1" id="KW-1133">Transmembrane helix</keyword>
<dbReference type="Proteomes" id="UP001526426">
    <property type="component" value="Unassembled WGS sequence"/>
</dbReference>
<keyword evidence="1" id="KW-0812">Transmembrane</keyword>
<dbReference type="EMBL" id="JAIHOM010000109">
    <property type="protein sequence ID" value="MCW6038105.1"/>
    <property type="molecule type" value="Genomic_DNA"/>
</dbReference>
<keyword evidence="3" id="KW-1185">Reference proteome</keyword>
<dbReference type="InterPro" id="IPR037219">
    <property type="entry name" value="Peptidase_M41-like"/>
</dbReference>
<dbReference type="PANTHER" id="PTHR33471:SF7">
    <property type="entry name" value="ATP-DEPENDENT ZINC METALLOPROTEASE-RELATED"/>
    <property type="match status" value="1"/>
</dbReference>
<keyword evidence="1" id="KW-0472">Membrane</keyword>
<dbReference type="GO" id="GO:0006508">
    <property type="term" value="P:proteolysis"/>
    <property type="evidence" value="ECO:0007669"/>
    <property type="project" value="UniProtKB-KW"/>
</dbReference>
<gene>
    <name evidence="2" type="ORF">K4A83_17770</name>
</gene>
<keyword evidence="2" id="KW-0645">Protease</keyword>
<dbReference type="GO" id="GO:0008233">
    <property type="term" value="F:peptidase activity"/>
    <property type="evidence" value="ECO:0007669"/>
    <property type="project" value="UniProtKB-KW"/>
</dbReference>
<dbReference type="PANTHER" id="PTHR33471">
    <property type="entry name" value="ATP-DEPENDENT ZINC METALLOPROTEASE-RELATED"/>
    <property type="match status" value="1"/>
</dbReference>
<organism evidence="2 3">
    <name type="scientific">Spirulina subsalsa FACHB-351</name>
    <dbReference type="NCBI Taxonomy" id="234711"/>
    <lineage>
        <taxon>Bacteria</taxon>
        <taxon>Bacillati</taxon>
        <taxon>Cyanobacteriota</taxon>
        <taxon>Cyanophyceae</taxon>
        <taxon>Spirulinales</taxon>
        <taxon>Spirulinaceae</taxon>
        <taxon>Spirulina</taxon>
    </lineage>
</organism>
<dbReference type="SUPFAM" id="SSF140990">
    <property type="entry name" value="FtsH protease domain-like"/>
    <property type="match status" value="1"/>
</dbReference>
<accession>A0ABT3L9B9</accession>
<name>A0ABT3L9B9_9CYAN</name>
<dbReference type="RefSeq" id="WP_265266001.1">
    <property type="nucleotide sequence ID" value="NZ_JAIHOM010000109.1"/>
</dbReference>
<evidence type="ECO:0000313" key="2">
    <source>
        <dbReference type="EMBL" id="MCW6038105.1"/>
    </source>
</evidence>
<reference evidence="2 3" key="1">
    <citation type="submission" date="2021-08" db="EMBL/GenBank/DDBJ databases">
        <title>Draft genome sequence of Spirulina subsalsa with high tolerance to salinity and hype-accumulation of phycocyanin.</title>
        <authorList>
            <person name="Pei H."/>
            <person name="Jiang L."/>
        </authorList>
    </citation>
    <scope>NUCLEOTIDE SEQUENCE [LARGE SCALE GENOMIC DNA]</scope>
    <source>
        <strain evidence="2 3">FACHB-351</strain>
    </source>
</reference>
<protein>
    <submittedName>
        <fullName evidence="2">ATP-dependent Zn protease</fullName>
    </submittedName>
</protein>
<sequence length="232" mass="25236">MQKTALNLLAIGIFLITLSILLGPIIHLPSSVPAIVTLGVLGLATLDTLGLQSKGTTLLLDTVAGLSPTHRQRIAHHEAAHFLTAYYLGIPITQYTLNSWDALKQGLPGIGGVQFDTTSFEQNNLSYPEQQLLLNRFITVWMAGITAEILVYGNVEGGSDDRQKITDALVLFGYGESVSASKQQWGKLQAKTLLEKHWDSYLALVEAMLQGVEVEQCYAILDQGDREVSALS</sequence>
<dbReference type="Gene3D" id="1.20.58.760">
    <property type="entry name" value="Peptidase M41"/>
    <property type="match status" value="1"/>
</dbReference>
<comment type="caution">
    <text evidence="2">The sequence shown here is derived from an EMBL/GenBank/DDBJ whole genome shotgun (WGS) entry which is preliminary data.</text>
</comment>
<evidence type="ECO:0000313" key="3">
    <source>
        <dbReference type="Proteomes" id="UP001526426"/>
    </source>
</evidence>
<keyword evidence="2" id="KW-0378">Hydrolase</keyword>
<proteinExistence type="predicted"/>
<evidence type="ECO:0000256" key="1">
    <source>
        <dbReference type="SAM" id="Phobius"/>
    </source>
</evidence>